<dbReference type="GO" id="GO:0030234">
    <property type="term" value="F:enzyme regulator activity"/>
    <property type="evidence" value="ECO:0007669"/>
    <property type="project" value="TreeGrafter"/>
</dbReference>
<keyword evidence="10 12" id="KW-0472">Membrane</keyword>
<accession>A0A6A5QD82</accession>
<dbReference type="PANTHER" id="PTHR11504:SF0">
    <property type="entry name" value="CYTOCHROME C OXIDASE SUBUNIT"/>
    <property type="match status" value="1"/>
</dbReference>
<evidence type="ECO:0000256" key="1">
    <source>
        <dbReference type="ARBA" id="ARBA00004434"/>
    </source>
</evidence>
<dbReference type="Gene3D" id="4.10.95.10">
    <property type="entry name" value="Cytochrome c oxidase, subunit VIa"/>
    <property type="match status" value="1"/>
</dbReference>
<dbReference type="UniPathway" id="UPA00705"/>
<keyword evidence="5 12" id="KW-0999">Mitochondrion inner membrane</keyword>
<comment type="pathway">
    <text evidence="2">Energy metabolism; oxidative phosphorylation.</text>
</comment>
<dbReference type="Proteomes" id="UP000800096">
    <property type="component" value="Unassembled WGS sequence"/>
</dbReference>
<dbReference type="Pfam" id="PF02046">
    <property type="entry name" value="COX6A"/>
    <property type="match status" value="1"/>
</dbReference>
<dbReference type="GO" id="GO:0005743">
    <property type="term" value="C:mitochondrial inner membrane"/>
    <property type="evidence" value="ECO:0007669"/>
    <property type="project" value="UniProtKB-SubCell"/>
</dbReference>
<dbReference type="GO" id="GO:0006123">
    <property type="term" value="P:mitochondrial electron transport, cytochrome c to oxygen"/>
    <property type="evidence" value="ECO:0007669"/>
    <property type="project" value="TreeGrafter"/>
</dbReference>
<gene>
    <name evidence="14" type="ORF">BDU57DRAFT_520513</name>
</gene>
<dbReference type="SUPFAM" id="SSF81411">
    <property type="entry name" value="Mitochondrial cytochrome c oxidase subunit VIa"/>
    <property type="match status" value="1"/>
</dbReference>
<dbReference type="FunFam" id="4.10.95.10:FF:000001">
    <property type="entry name" value="Cytochrome c oxidase subunit 6A, mitochondrial"/>
    <property type="match status" value="1"/>
</dbReference>
<keyword evidence="7" id="KW-1133">Transmembrane helix</keyword>
<dbReference type="OrthoDB" id="5947505at2759"/>
<evidence type="ECO:0000256" key="13">
    <source>
        <dbReference type="SAM" id="MobiDB-lite"/>
    </source>
</evidence>
<keyword evidence="15" id="KW-1185">Reference proteome</keyword>
<evidence type="ECO:0000256" key="8">
    <source>
        <dbReference type="ARBA" id="ARBA00023002"/>
    </source>
</evidence>
<evidence type="ECO:0000256" key="7">
    <source>
        <dbReference type="ARBA" id="ARBA00022989"/>
    </source>
</evidence>
<reference evidence="14" key="1">
    <citation type="journal article" date="2020" name="Stud. Mycol.">
        <title>101 Dothideomycetes genomes: a test case for predicting lifestyles and emergence of pathogens.</title>
        <authorList>
            <person name="Haridas S."/>
            <person name="Albert R."/>
            <person name="Binder M."/>
            <person name="Bloem J."/>
            <person name="Labutti K."/>
            <person name="Salamov A."/>
            <person name="Andreopoulos B."/>
            <person name="Baker S."/>
            <person name="Barry K."/>
            <person name="Bills G."/>
            <person name="Bluhm B."/>
            <person name="Cannon C."/>
            <person name="Castanera R."/>
            <person name="Culley D."/>
            <person name="Daum C."/>
            <person name="Ezra D."/>
            <person name="Gonzalez J."/>
            <person name="Henrissat B."/>
            <person name="Kuo A."/>
            <person name="Liang C."/>
            <person name="Lipzen A."/>
            <person name="Lutzoni F."/>
            <person name="Magnuson J."/>
            <person name="Mondo S."/>
            <person name="Nolan M."/>
            <person name="Ohm R."/>
            <person name="Pangilinan J."/>
            <person name="Park H.-J."/>
            <person name="Ramirez L."/>
            <person name="Alfaro M."/>
            <person name="Sun H."/>
            <person name="Tritt A."/>
            <person name="Yoshinaga Y."/>
            <person name="Zwiers L.-H."/>
            <person name="Turgeon B."/>
            <person name="Goodwin S."/>
            <person name="Spatafora J."/>
            <person name="Crous P."/>
            <person name="Grigoriev I."/>
        </authorList>
    </citation>
    <scope>NUCLEOTIDE SEQUENCE</scope>
    <source>
        <strain evidence="14">HMLAC05119</strain>
    </source>
</reference>
<comment type="similarity">
    <text evidence="3 11">Belongs to the cytochrome c oxidase subunit 6A family.</text>
</comment>
<comment type="subcellular location">
    <subcellularLocation>
        <location evidence="1">Mitochondrion inner membrane</location>
        <topology evidence="1">Single-pass membrane protein</topology>
    </subcellularLocation>
</comment>
<dbReference type="PROSITE" id="PS01329">
    <property type="entry name" value="COX6A"/>
    <property type="match status" value="1"/>
</dbReference>
<feature type="region of interest" description="Disordered" evidence="13">
    <location>
        <begin position="14"/>
        <end position="41"/>
    </location>
</feature>
<evidence type="ECO:0000256" key="9">
    <source>
        <dbReference type="ARBA" id="ARBA00023128"/>
    </source>
</evidence>
<sequence length="134" mass="15767">MFARSILARTTPRIAPRTPLRAGRRNYSTESPKQFSGAEDNEFNRERARIAEHAYKSGELWRKLTLYVAIPCLIVAGVNAKLRWDAHWEHVAHSTPKEEKPQYAYMNIRTKKFFWGDGDKTLFWNDKVNYHKKD</sequence>
<organism evidence="14 15">
    <name type="scientific">Ampelomyces quisqualis</name>
    <name type="common">Powdery mildew agent</name>
    <dbReference type="NCBI Taxonomy" id="50730"/>
    <lineage>
        <taxon>Eukaryota</taxon>
        <taxon>Fungi</taxon>
        <taxon>Dikarya</taxon>
        <taxon>Ascomycota</taxon>
        <taxon>Pezizomycotina</taxon>
        <taxon>Dothideomycetes</taxon>
        <taxon>Pleosporomycetidae</taxon>
        <taxon>Pleosporales</taxon>
        <taxon>Pleosporineae</taxon>
        <taxon>Phaeosphaeriaceae</taxon>
        <taxon>Ampelomyces</taxon>
    </lineage>
</organism>
<dbReference type="InterPro" id="IPR018507">
    <property type="entry name" value="Cyt_c_oxidase_su6a_CS"/>
</dbReference>
<evidence type="ECO:0000256" key="6">
    <source>
        <dbReference type="ARBA" id="ARBA00022946"/>
    </source>
</evidence>
<keyword evidence="9 12" id="KW-0496">Mitochondrion</keyword>
<protein>
    <recommendedName>
        <fullName evidence="12">Cytochrome c oxidase subunit</fullName>
    </recommendedName>
    <alternativeName>
        <fullName evidence="12">Cytochrome c oxidase polypeptide VIa</fullName>
    </alternativeName>
</protein>
<evidence type="ECO:0000256" key="5">
    <source>
        <dbReference type="ARBA" id="ARBA00022792"/>
    </source>
</evidence>
<name>A0A6A5QD82_AMPQU</name>
<evidence type="ECO:0000256" key="3">
    <source>
        <dbReference type="ARBA" id="ARBA00005553"/>
    </source>
</evidence>
<evidence type="ECO:0000256" key="2">
    <source>
        <dbReference type="ARBA" id="ARBA00004673"/>
    </source>
</evidence>
<dbReference type="AlphaFoldDB" id="A0A6A5QD82"/>
<keyword evidence="6" id="KW-0809">Transit peptide</keyword>
<keyword evidence="8" id="KW-0560">Oxidoreductase</keyword>
<dbReference type="GO" id="GO:0016491">
    <property type="term" value="F:oxidoreductase activity"/>
    <property type="evidence" value="ECO:0007669"/>
    <property type="project" value="UniProtKB-KW"/>
</dbReference>
<evidence type="ECO:0000313" key="14">
    <source>
        <dbReference type="EMBL" id="KAF1913581.1"/>
    </source>
</evidence>
<evidence type="ECO:0000256" key="10">
    <source>
        <dbReference type="ARBA" id="ARBA00023136"/>
    </source>
</evidence>
<dbReference type="InterPro" id="IPR036418">
    <property type="entry name" value="Cyt_c_oxidase_su6a_sf"/>
</dbReference>
<proteinExistence type="inferred from homology"/>
<dbReference type="PANTHER" id="PTHR11504">
    <property type="entry name" value="CYTOCHROME C OXIDASE POLYPEPTIDE VIA"/>
    <property type="match status" value="1"/>
</dbReference>
<evidence type="ECO:0000256" key="11">
    <source>
        <dbReference type="RuleBase" id="RU004396"/>
    </source>
</evidence>
<evidence type="ECO:0000313" key="15">
    <source>
        <dbReference type="Proteomes" id="UP000800096"/>
    </source>
</evidence>
<dbReference type="EMBL" id="ML979138">
    <property type="protein sequence ID" value="KAF1913581.1"/>
    <property type="molecule type" value="Genomic_DNA"/>
</dbReference>
<dbReference type="InterPro" id="IPR001349">
    <property type="entry name" value="Cyt_c_oxidase_su6a"/>
</dbReference>
<evidence type="ECO:0000256" key="12">
    <source>
        <dbReference type="RuleBase" id="RU004397"/>
    </source>
</evidence>
<evidence type="ECO:0000256" key="4">
    <source>
        <dbReference type="ARBA" id="ARBA00022692"/>
    </source>
</evidence>
<keyword evidence="4" id="KW-0812">Transmembrane</keyword>